<dbReference type="CDD" id="cd19499">
    <property type="entry name" value="RecA-like_ClpB_Hsp104-like"/>
    <property type="match status" value="1"/>
</dbReference>
<evidence type="ECO:0000256" key="8">
    <source>
        <dbReference type="ARBA" id="ARBA00025613"/>
    </source>
</evidence>
<dbReference type="InterPro" id="IPR003959">
    <property type="entry name" value="ATPase_AAA_core"/>
</dbReference>
<dbReference type="GO" id="GO:0042026">
    <property type="term" value="P:protein refolding"/>
    <property type="evidence" value="ECO:0007669"/>
    <property type="project" value="UniProtKB-UniRule"/>
</dbReference>
<dbReference type="PROSITE" id="PS00870">
    <property type="entry name" value="CLPAB_1"/>
    <property type="match status" value="1"/>
</dbReference>
<evidence type="ECO:0000256" key="3">
    <source>
        <dbReference type="ARBA" id="ARBA00022737"/>
    </source>
</evidence>
<dbReference type="SMART" id="SM00382">
    <property type="entry name" value="AAA"/>
    <property type="match status" value="2"/>
</dbReference>
<dbReference type="InterPro" id="IPR050130">
    <property type="entry name" value="ClpA_ClpB"/>
</dbReference>
<dbReference type="InterPro" id="IPR019489">
    <property type="entry name" value="Clp_ATPase_C"/>
</dbReference>
<dbReference type="InterPro" id="IPR018368">
    <property type="entry name" value="ClpA/B_CS1"/>
</dbReference>
<evidence type="ECO:0000256" key="1">
    <source>
        <dbReference type="ARBA" id="ARBA00004496"/>
    </source>
</evidence>
<dbReference type="PROSITE" id="PS51903">
    <property type="entry name" value="CLP_R"/>
    <property type="match status" value="1"/>
</dbReference>
<dbReference type="Proteomes" id="UP000316316">
    <property type="component" value="Unassembled WGS sequence"/>
</dbReference>
<dbReference type="InterPro" id="IPR028299">
    <property type="entry name" value="ClpA/B_CS2"/>
</dbReference>
<evidence type="ECO:0000256" key="7">
    <source>
        <dbReference type="ARBA" id="ARBA00023186"/>
    </source>
</evidence>
<dbReference type="AlphaFoldDB" id="A0A8B5W080"/>
<dbReference type="Pfam" id="PF07724">
    <property type="entry name" value="AAA_2"/>
    <property type="match status" value="1"/>
</dbReference>
<reference evidence="14 15" key="1">
    <citation type="submission" date="2017-10" db="EMBL/GenBank/DDBJ databases">
        <title>FDA dAtabase for Regulatory Grade micrObial Sequences (FDA-ARGOS): Supporting development and validation of Infectious Disease Dx tests.</title>
        <authorList>
            <person name="Campos J."/>
            <person name="Goldberg B."/>
            <person name="Tallon L.J."/>
            <person name="Sadzewicz L."/>
            <person name="Sengamalay N."/>
            <person name="Ott S."/>
            <person name="Godinez A."/>
            <person name="Nagaraj S."/>
            <person name="Vyas G."/>
            <person name="Aluvathingal J."/>
            <person name="Nadendla S."/>
            <person name="Geyer C."/>
            <person name="Nandy P."/>
            <person name="Hobson J."/>
            <person name="Sichtig H."/>
        </authorList>
    </citation>
    <scope>NUCLEOTIDE SEQUENCE [LARGE SCALE GENOMIC DNA]</scope>
    <source>
        <strain evidence="14 15">FDAARGOS_185</strain>
    </source>
</reference>
<keyword evidence="5 11" id="KW-0067">ATP-binding</keyword>
<dbReference type="Pfam" id="PF02861">
    <property type="entry name" value="Clp_N"/>
    <property type="match status" value="1"/>
</dbReference>
<dbReference type="InterPro" id="IPR017730">
    <property type="entry name" value="Chaperonin_ClpB"/>
</dbReference>
<keyword evidence="3 10" id="KW-0677">Repeat</keyword>
<dbReference type="InterPro" id="IPR003593">
    <property type="entry name" value="AAA+_ATPase"/>
</dbReference>
<evidence type="ECO:0000256" key="11">
    <source>
        <dbReference type="RuleBase" id="RU004432"/>
    </source>
</evidence>
<dbReference type="Gene3D" id="1.10.8.60">
    <property type="match status" value="1"/>
</dbReference>
<dbReference type="RefSeq" id="WP_144324790.1">
    <property type="nucleotide sequence ID" value="NZ_JAOUSU010000025.1"/>
</dbReference>
<dbReference type="Pfam" id="PF17871">
    <property type="entry name" value="AAA_lid_9"/>
    <property type="match status" value="1"/>
</dbReference>
<protein>
    <recommendedName>
        <fullName evidence="12">Chaperone protein ClpB</fullName>
    </recommendedName>
</protein>
<evidence type="ECO:0000256" key="4">
    <source>
        <dbReference type="ARBA" id="ARBA00022741"/>
    </source>
</evidence>
<dbReference type="InterPro" id="IPR004176">
    <property type="entry name" value="Clp_R_N"/>
</dbReference>
<comment type="similarity">
    <text evidence="2 11">Belongs to the ClpA/ClpB family.</text>
</comment>
<dbReference type="GO" id="GO:0034605">
    <property type="term" value="P:cellular response to heat"/>
    <property type="evidence" value="ECO:0007669"/>
    <property type="project" value="TreeGrafter"/>
</dbReference>
<dbReference type="InterPro" id="IPR027417">
    <property type="entry name" value="P-loop_NTPase"/>
</dbReference>
<dbReference type="SUPFAM" id="SSF81923">
    <property type="entry name" value="Double Clp-N motif"/>
    <property type="match status" value="1"/>
</dbReference>
<dbReference type="FunFam" id="3.40.50.300:FF:000010">
    <property type="entry name" value="Chaperone clpB 1, putative"/>
    <property type="match status" value="1"/>
</dbReference>
<dbReference type="GO" id="GO:0005737">
    <property type="term" value="C:cytoplasm"/>
    <property type="evidence" value="ECO:0007669"/>
    <property type="project" value="UniProtKB-SubCell"/>
</dbReference>
<dbReference type="FunFam" id="3.40.50.300:FF:000120">
    <property type="entry name" value="ATP-dependent chaperone ClpB"/>
    <property type="match status" value="1"/>
</dbReference>
<evidence type="ECO:0000256" key="6">
    <source>
        <dbReference type="ARBA" id="ARBA00023054"/>
    </source>
</evidence>
<dbReference type="EMBL" id="PDXQ01000001">
    <property type="protein sequence ID" value="TRZ34078.1"/>
    <property type="molecule type" value="Genomic_DNA"/>
</dbReference>
<evidence type="ECO:0000256" key="12">
    <source>
        <dbReference type="RuleBase" id="RU362034"/>
    </source>
</evidence>
<organism evidence="14 15">
    <name type="scientific">Enterococcus avium</name>
    <name type="common">Streptococcus avium</name>
    <dbReference type="NCBI Taxonomy" id="33945"/>
    <lineage>
        <taxon>Bacteria</taxon>
        <taxon>Bacillati</taxon>
        <taxon>Bacillota</taxon>
        <taxon>Bacilli</taxon>
        <taxon>Lactobacillales</taxon>
        <taxon>Enterococcaceae</taxon>
        <taxon>Enterococcus</taxon>
    </lineage>
</organism>
<evidence type="ECO:0000256" key="5">
    <source>
        <dbReference type="ARBA" id="ARBA00022840"/>
    </source>
</evidence>
<dbReference type="InterPro" id="IPR036628">
    <property type="entry name" value="Clp_N_dom_sf"/>
</dbReference>
<dbReference type="PRINTS" id="PR00300">
    <property type="entry name" value="CLPPROTEASEA"/>
</dbReference>
<keyword evidence="12" id="KW-0346">Stress response</keyword>
<dbReference type="InterPro" id="IPR041546">
    <property type="entry name" value="ClpA/ClpB_AAA_lid"/>
</dbReference>
<accession>A0A8B5W080</accession>
<dbReference type="InterPro" id="IPR001270">
    <property type="entry name" value="ClpA/B"/>
</dbReference>
<evidence type="ECO:0000256" key="10">
    <source>
        <dbReference type="PROSITE-ProRule" id="PRU01251"/>
    </source>
</evidence>
<keyword evidence="6 12" id="KW-0175">Coiled coil</keyword>
<evidence type="ECO:0000256" key="9">
    <source>
        <dbReference type="ARBA" id="ARBA00026057"/>
    </source>
</evidence>
<comment type="subcellular location">
    <subcellularLocation>
        <location evidence="1 12">Cytoplasm</location>
    </subcellularLocation>
</comment>
<dbReference type="PANTHER" id="PTHR11638:SF18">
    <property type="entry name" value="HEAT SHOCK PROTEIN 104"/>
    <property type="match status" value="1"/>
</dbReference>
<proteinExistence type="inferred from homology"/>
<comment type="function">
    <text evidence="8">Part of a stress-induced multi-chaperone system, it is involved in the recovery of the cell from heat-induced damage, in cooperation with DnaK, DnaJ and GrpE. Acts before DnaK, in the processing of protein aggregates. Protein binding stimulates the ATPase activity; ATP hydrolysis unfolds the denatured protein aggregates, which probably helps expose new hydrophobic binding sites on the surface of ClpB-bound aggregates, contributing to the solubilization and refolding of denatured protein aggregates by DnaK.</text>
</comment>
<dbReference type="CDD" id="cd00009">
    <property type="entry name" value="AAA"/>
    <property type="match status" value="1"/>
</dbReference>
<dbReference type="Gene3D" id="3.40.50.300">
    <property type="entry name" value="P-loop containing nucleotide triphosphate hydrolases"/>
    <property type="match status" value="3"/>
</dbReference>
<comment type="subunit">
    <text evidence="9">Homohexamer. The oligomerization is ATP-dependent.</text>
</comment>
<name>A0A8B5W080_ENTAV</name>
<dbReference type="GO" id="GO:0005524">
    <property type="term" value="F:ATP binding"/>
    <property type="evidence" value="ECO:0007669"/>
    <property type="project" value="UniProtKB-UniRule"/>
</dbReference>
<dbReference type="FunFam" id="3.40.50.300:FF:000025">
    <property type="entry name" value="ATP-dependent Clp protease subunit"/>
    <property type="match status" value="1"/>
</dbReference>
<gene>
    <name evidence="12 14" type="primary">clpB</name>
    <name evidence="14" type="ORF">AUF17_08245</name>
</gene>
<feature type="domain" description="Clp R" evidence="13">
    <location>
        <begin position="3"/>
        <end position="148"/>
    </location>
</feature>
<dbReference type="Pfam" id="PF00004">
    <property type="entry name" value="AAA"/>
    <property type="match status" value="1"/>
</dbReference>
<dbReference type="GO" id="GO:0016887">
    <property type="term" value="F:ATP hydrolysis activity"/>
    <property type="evidence" value="ECO:0007669"/>
    <property type="project" value="InterPro"/>
</dbReference>
<evidence type="ECO:0000256" key="2">
    <source>
        <dbReference type="ARBA" id="ARBA00008675"/>
    </source>
</evidence>
<comment type="subunit">
    <text evidence="12">Homohexamer; The oligomerization is ATP-dependent.</text>
</comment>
<keyword evidence="7 11" id="KW-0143">Chaperone</keyword>
<evidence type="ECO:0000313" key="15">
    <source>
        <dbReference type="Proteomes" id="UP000316316"/>
    </source>
</evidence>
<evidence type="ECO:0000259" key="13">
    <source>
        <dbReference type="PROSITE" id="PS51903"/>
    </source>
</evidence>
<dbReference type="SUPFAM" id="SSF52540">
    <property type="entry name" value="P-loop containing nucleoside triphosphate hydrolases"/>
    <property type="match status" value="2"/>
</dbReference>
<dbReference type="NCBIfam" id="TIGR03346">
    <property type="entry name" value="chaperone_ClpB"/>
    <property type="match status" value="1"/>
</dbReference>
<feature type="coiled-coil region" evidence="12">
    <location>
        <begin position="414"/>
        <end position="528"/>
    </location>
</feature>
<keyword evidence="12" id="KW-0963">Cytoplasm</keyword>
<comment type="caution">
    <text evidence="14">The sequence shown here is derived from an EMBL/GenBank/DDBJ whole genome shotgun (WGS) entry which is preliminary data.</text>
</comment>
<keyword evidence="4 11" id="KW-0547">Nucleotide-binding</keyword>
<dbReference type="PANTHER" id="PTHR11638">
    <property type="entry name" value="ATP-DEPENDENT CLP PROTEASE"/>
    <property type="match status" value="1"/>
</dbReference>
<sequence>MNIEKMTTTLQEAIAEAQQIAVTRHHQEIDIAHVWKIFLQPNHFGRNFYTDAGIDVDQFEREVDKVLDEYPTVSGGNVQYGQNISQNLFNLLNEADQLREKFNDDFLSTEIVILALMKLKNYSLTKYLNQQGLNEKEVQKNIEDMRGGDRVTSQNQEETYKALEKYGVDLVQQVKNGKQDPIIGRDEEIRDVIRILSRKTKNNPVLIGEPGVGKTAIVEGLAQRIVRKDVPENLKDKTVFSLDMGSLIAGAKFRGEFEERLKAVLKEVKKSDGRILLFIDEIHNIVGAGKTEGSMDAGNLLKPMLARGELHLLGATTLDEYRQYMEKDKALERRFQKVLVKEPTVEDTISILRGLKERFEIHHGVNIHDNALVAAATLSDRYITDRFLPDKAIDLVDEASASIRVEMNSMPTELDQVTRRLMQLEIEEAALKKESDDASKKRLENLQEELADLREETNAMKLQWETEKEEVNVVSNKRAELDQAKHELEDAENNYDLERAAVLRHGTIPKLEKELADLEEKNKKSDIKMVQESVTENEIAQVVGRLTGIPVTKLVEGEREKLLSLNSTLHKRVIGQDEAVDAVSDAVLRSRAGLQDPNRPLGSFLFLGPTGVGKTELAKALAENLFDSEDHMVRIDMSEYMEKHSVSRLVGAPPGYVGYEEGGQLTEAVRRNPYTIILLDEIEKAHPDVFNILLQVLDDGRLTDSKGRLVDFKNTVLIMTSNIGSQVLLDGVTSEGKIPEATKEQVLSMLRGHFKPEFLNRIDDTILFTPLSLEDVKGIVEKIVQHLSHRLEEQEIQLDITEDAKSWIAEKAYEPQYGARPLKRFITREVETPLAKEIIAGRVMPKTKVSIELFDDQLVFQNQAIDE</sequence>
<dbReference type="Gene3D" id="1.10.1780.10">
    <property type="entry name" value="Clp, N-terminal domain"/>
    <property type="match status" value="1"/>
</dbReference>
<evidence type="ECO:0000313" key="14">
    <source>
        <dbReference type="EMBL" id="TRZ34078.1"/>
    </source>
</evidence>
<dbReference type="SMART" id="SM01086">
    <property type="entry name" value="ClpB_D2-small"/>
    <property type="match status" value="1"/>
</dbReference>
<dbReference type="PROSITE" id="PS00871">
    <property type="entry name" value="CLPAB_2"/>
    <property type="match status" value="1"/>
</dbReference>
<dbReference type="Pfam" id="PF10431">
    <property type="entry name" value="ClpB_D2-small"/>
    <property type="match status" value="1"/>
</dbReference>